<comment type="caution">
    <text evidence="1">The sequence shown here is derived from an EMBL/GenBank/DDBJ whole genome shotgun (WGS) entry which is preliminary data.</text>
</comment>
<evidence type="ECO:0000313" key="2">
    <source>
        <dbReference type="Proteomes" id="UP000460194"/>
    </source>
</evidence>
<dbReference type="EMBL" id="WMEO01000001">
    <property type="protein sequence ID" value="MYL15305.1"/>
    <property type="molecule type" value="Genomic_DNA"/>
</dbReference>
<name>A0A6B1IJG4_9EURY</name>
<evidence type="ECO:0000313" key="1">
    <source>
        <dbReference type="EMBL" id="MYL15305.1"/>
    </source>
</evidence>
<accession>A0A6B1IJG4</accession>
<dbReference type="AlphaFoldDB" id="A0A6B1IJG4"/>
<proteinExistence type="predicted"/>
<protein>
    <submittedName>
        <fullName evidence="1">Uncharacterized protein</fullName>
    </submittedName>
</protein>
<gene>
    <name evidence="1" type="ORF">GLW36_01390</name>
</gene>
<sequence>MNGNQTTNTLEQHASRREYTVQLFEEMNKEPGTVSHAAGGLIATTALEDGVDKVVNLIKDPQVWRVEACLSDRSTAIRIADTVVTVPETIATAVRIHYEDDDGIRTLPLLGTDTSRAHRYETAVAQFLLTFTETANGASLDKGELADNLGRWHRNLTGDSISPVWIGRTLQALDVETTEQAVSDRRWIYGELME</sequence>
<dbReference type="RefSeq" id="WP_159368475.1">
    <property type="nucleotide sequence ID" value="NZ_WMEO01000001.1"/>
</dbReference>
<reference evidence="1 2" key="1">
    <citation type="submission" date="2019-11" db="EMBL/GenBank/DDBJ databases">
        <title>Genome sequences of 17 halophilic strains isolated from different environments.</title>
        <authorList>
            <person name="Furrow R.E."/>
        </authorList>
    </citation>
    <scope>NUCLEOTIDE SEQUENCE [LARGE SCALE GENOMIC DNA]</scope>
    <source>
        <strain evidence="1 2">22517_05_Cabo</strain>
    </source>
</reference>
<dbReference type="Proteomes" id="UP000460194">
    <property type="component" value="Unassembled WGS sequence"/>
</dbReference>
<organism evidence="1 2">
    <name type="scientific">Halorubrum distributum</name>
    <dbReference type="NCBI Taxonomy" id="29283"/>
    <lineage>
        <taxon>Archaea</taxon>
        <taxon>Methanobacteriati</taxon>
        <taxon>Methanobacteriota</taxon>
        <taxon>Stenosarchaea group</taxon>
        <taxon>Halobacteria</taxon>
        <taxon>Halobacteriales</taxon>
        <taxon>Haloferacaceae</taxon>
        <taxon>Halorubrum</taxon>
        <taxon>Halorubrum distributum group</taxon>
    </lineage>
</organism>